<dbReference type="SUPFAM" id="SSF103506">
    <property type="entry name" value="Mitochondrial carrier"/>
    <property type="match status" value="1"/>
</dbReference>
<keyword evidence="8 9" id="KW-0472">Membrane</keyword>
<evidence type="ECO:0000256" key="1">
    <source>
        <dbReference type="ARBA" id="ARBA00004225"/>
    </source>
</evidence>
<keyword evidence="4 9" id="KW-0812">Transmembrane</keyword>
<feature type="repeat" description="Solcar" evidence="9">
    <location>
        <begin position="238"/>
        <end position="353"/>
    </location>
</feature>
<dbReference type="HOGENOM" id="CLU_853065_0_0_1"/>
<dbReference type="RefSeq" id="XP_013241806.1">
    <property type="nucleotide sequence ID" value="XM_013386352.1"/>
</dbReference>
<accession>A0A066VIV5</accession>
<evidence type="ECO:0000256" key="6">
    <source>
        <dbReference type="ARBA" id="ARBA00022989"/>
    </source>
</evidence>
<dbReference type="PROSITE" id="PS50920">
    <property type="entry name" value="SOLCAR"/>
    <property type="match status" value="2"/>
</dbReference>
<protein>
    <recommendedName>
        <fullName evidence="13">Mitochondrial carrier</fullName>
    </recommendedName>
</protein>
<dbReference type="Pfam" id="PF00153">
    <property type="entry name" value="Mito_carr"/>
    <property type="match status" value="1"/>
</dbReference>
<evidence type="ECO:0000256" key="4">
    <source>
        <dbReference type="ARBA" id="ARBA00022692"/>
    </source>
</evidence>
<dbReference type="GO" id="GO:0031966">
    <property type="term" value="C:mitochondrial membrane"/>
    <property type="evidence" value="ECO:0007669"/>
    <property type="project" value="UniProtKB-SubCell"/>
</dbReference>
<dbReference type="OrthoDB" id="3348187at2759"/>
<evidence type="ECO:0000256" key="10">
    <source>
        <dbReference type="RuleBase" id="RU000488"/>
    </source>
</evidence>
<comment type="similarity">
    <text evidence="2 10">Belongs to the mitochondrial carrier (TC 2.A.29) family.</text>
</comment>
<proteinExistence type="inferred from homology"/>
<evidence type="ECO:0000256" key="5">
    <source>
        <dbReference type="ARBA" id="ARBA00022737"/>
    </source>
</evidence>
<dbReference type="InterPro" id="IPR050567">
    <property type="entry name" value="Mitochondrial_Carrier"/>
</dbReference>
<evidence type="ECO:0000313" key="12">
    <source>
        <dbReference type="Proteomes" id="UP000027361"/>
    </source>
</evidence>
<dbReference type="GO" id="GO:0022857">
    <property type="term" value="F:transmembrane transporter activity"/>
    <property type="evidence" value="ECO:0007669"/>
    <property type="project" value="TreeGrafter"/>
</dbReference>
<keyword evidence="7" id="KW-0496">Mitochondrion</keyword>
<evidence type="ECO:0008006" key="13">
    <source>
        <dbReference type="Google" id="ProtNLM"/>
    </source>
</evidence>
<keyword evidence="12" id="KW-1185">Reference proteome</keyword>
<keyword evidence="3 10" id="KW-0813">Transport</keyword>
<feature type="repeat" description="Solcar" evidence="9">
    <location>
        <begin position="11"/>
        <end position="104"/>
    </location>
</feature>
<keyword evidence="5" id="KW-0677">Repeat</keyword>
<dbReference type="AlphaFoldDB" id="A0A066VIV5"/>
<dbReference type="EMBL" id="JMSN01000077">
    <property type="protein sequence ID" value="KDN41677.1"/>
    <property type="molecule type" value="Genomic_DNA"/>
</dbReference>
<dbReference type="Proteomes" id="UP000027361">
    <property type="component" value="Unassembled WGS sequence"/>
</dbReference>
<dbReference type="Gene3D" id="1.50.40.10">
    <property type="entry name" value="Mitochondrial carrier domain"/>
    <property type="match status" value="2"/>
</dbReference>
<evidence type="ECO:0000256" key="3">
    <source>
        <dbReference type="ARBA" id="ARBA00022448"/>
    </source>
</evidence>
<organism evidence="11 12">
    <name type="scientific">Tilletiaria anomala (strain ATCC 24038 / CBS 436.72 / UBC 951)</name>
    <dbReference type="NCBI Taxonomy" id="1037660"/>
    <lineage>
        <taxon>Eukaryota</taxon>
        <taxon>Fungi</taxon>
        <taxon>Dikarya</taxon>
        <taxon>Basidiomycota</taxon>
        <taxon>Ustilaginomycotina</taxon>
        <taxon>Exobasidiomycetes</taxon>
        <taxon>Georgefischeriales</taxon>
        <taxon>Tilletiariaceae</taxon>
        <taxon>Tilletiaria</taxon>
    </lineage>
</organism>
<keyword evidence="6" id="KW-1133">Transmembrane helix</keyword>
<evidence type="ECO:0000256" key="2">
    <source>
        <dbReference type="ARBA" id="ARBA00006375"/>
    </source>
</evidence>
<evidence type="ECO:0000256" key="7">
    <source>
        <dbReference type="ARBA" id="ARBA00023128"/>
    </source>
</evidence>
<evidence type="ECO:0000256" key="9">
    <source>
        <dbReference type="PROSITE-ProRule" id="PRU00282"/>
    </source>
</evidence>
<dbReference type="InterPro" id="IPR023395">
    <property type="entry name" value="MCP_dom_sf"/>
</dbReference>
<comment type="caution">
    <text evidence="11">The sequence shown here is derived from an EMBL/GenBank/DDBJ whole genome shotgun (WGS) entry which is preliminary data.</text>
</comment>
<dbReference type="InParanoid" id="A0A066VIV5"/>
<reference evidence="11 12" key="1">
    <citation type="submission" date="2014-05" db="EMBL/GenBank/DDBJ databases">
        <title>Draft genome sequence of a rare smut relative, Tilletiaria anomala UBC 951.</title>
        <authorList>
            <consortium name="DOE Joint Genome Institute"/>
            <person name="Toome M."/>
            <person name="Kuo A."/>
            <person name="Henrissat B."/>
            <person name="Lipzen A."/>
            <person name="Tritt A."/>
            <person name="Yoshinaga Y."/>
            <person name="Zane M."/>
            <person name="Barry K."/>
            <person name="Grigoriev I.V."/>
            <person name="Spatafora J.W."/>
            <person name="Aimea M.C."/>
        </authorList>
    </citation>
    <scope>NUCLEOTIDE SEQUENCE [LARGE SCALE GENOMIC DNA]</scope>
    <source>
        <strain evidence="11 12">UBC 951</strain>
    </source>
</reference>
<dbReference type="GeneID" id="25264898"/>
<dbReference type="InterPro" id="IPR018108">
    <property type="entry name" value="MCP_transmembrane"/>
</dbReference>
<gene>
    <name evidence="11" type="ORF">K437DRAFT_258164</name>
</gene>
<sequence>MASLPSQPAGAQPSLAVVGLQLASGIALTYPLQVADTVFKVTYQPLSGTTVGKHIYYQNTLQAANGLIQRDGYIGLLRGVVPFFGYTVLYSSGFETFYQLYRRLPLQSTPLGFVAAQDFALAAWRAVLSPLSTLITRLIVRPTAYAQLATSSDSSSSSTLATLGAADPRAFWNATTDAAERAAPYKLFKPAVMVLELLASLTGNIANSLVSVPITEIFIALAGTGAGRGISRLSKDEWKTIGTLASVAAAGIAVRFVNVALETISKRLQAQQSSEDSSVIDGVKEAALSAAGAASSALVVLRPKPYSGPIDAFNRILNEEGYRGLFHGWGVQIGGTAAVAAATVGLARFNGRI</sequence>
<name>A0A066VIV5_TILAU</name>
<dbReference type="PANTHER" id="PTHR45624">
    <property type="entry name" value="MITOCHONDRIAL BASIC AMINO ACIDS TRANSPORTER-RELATED"/>
    <property type="match status" value="1"/>
</dbReference>
<comment type="subcellular location">
    <subcellularLocation>
        <location evidence="1">Mitochondrion membrane</location>
        <topology evidence="1">Multi-pass membrane protein</topology>
    </subcellularLocation>
</comment>
<evidence type="ECO:0000313" key="11">
    <source>
        <dbReference type="EMBL" id="KDN41677.1"/>
    </source>
</evidence>
<evidence type="ECO:0000256" key="8">
    <source>
        <dbReference type="ARBA" id="ARBA00023136"/>
    </source>
</evidence>